<sequence>MLLDGTWREDESVLIEAAAAFFNTLFADNEPLIGSFPIMDKFSVEELCPILILTTRCTPLRRALSKAWNDLRNSLVWSIGNDSSINPLDDTWIPHLGPLRTHITTIDDLTRELAFSDLMDGTGQWDTQKLSTFFTLNAIPHIFGIKCPDADKLVWRWNPKHPFNVKSAYHHRLANLWTSSDPIWKTSVPQHVRLFLWLTYKHRLMTNESIAHHTSCPVELVIHVLRDCRITRQVWTHVIPFLNVHTLFNSNVQDWLYSNMKS</sequence>
<evidence type="ECO:0000313" key="1">
    <source>
        <dbReference type="EMBL" id="KAK9035762.1"/>
    </source>
</evidence>
<dbReference type="Proteomes" id="UP001396334">
    <property type="component" value="Unassembled WGS sequence"/>
</dbReference>
<organism evidence="1 2">
    <name type="scientific">Hibiscus sabdariffa</name>
    <name type="common">roselle</name>
    <dbReference type="NCBI Taxonomy" id="183260"/>
    <lineage>
        <taxon>Eukaryota</taxon>
        <taxon>Viridiplantae</taxon>
        <taxon>Streptophyta</taxon>
        <taxon>Embryophyta</taxon>
        <taxon>Tracheophyta</taxon>
        <taxon>Spermatophyta</taxon>
        <taxon>Magnoliopsida</taxon>
        <taxon>eudicotyledons</taxon>
        <taxon>Gunneridae</taxon>
        <taxon>Pentapetalae</taxon>
        <taxon>rosids</taxon>
        <taxon>malvids</taxon>
        <taxon>Malvales</taxon>
        <taxon>Malvaceae</taxon>
        <taxon>Malvoideae</taxon>
        <taxon>Hibiscus</taxon>
    </lineage>
</organism>
<evidence type="ECO:0008006" key="3">
    <source>
        <dbReference type="Google" id="ProtNLM"/>
    </source>
</evidence>
<dbReference type="EMBL" id="JBBPBN010000006">
    <property type="protein sequence ID" value="KAK9035762.1"/>
    <property type="molecule type" value="Genomic_DNA"/>
</dbReference>
<evidence type="ECO:0000313" key="2">
    <source>
        <dbReference type="Proteomes" id="UP001396334"/>
    </source>
</evidence>
<gene>
    <name evidence="1" type="ORF">V6N11_077792</name>
</gene>
<accession>A0ABR2TEH8</accession>
<comment type="caution">
    <text evidence="1">The sequence shown here is derived from an EMBL/GenBank/DDBJ whole genome shotgun (WGS) entry which is preliminary data.</text>
</comment>
<protein>
    <recommendedName>
        <fullName evidence="3">Reverse transcriptase zinc-binding domain-containing protein</fullName>
    </recommendedName>
</protein>
<proteinExistence type="predicted"/>
<reference evidence="1 2" key="1">
    <citation type="journal article" date="2024" name="G3 (Bethesda)">
        <title>Genome assembly of Hibiscus sabdariffa L. provides insights into metabolisms of medicinal natural products.</title>
        <authorList>
            <person name="Kim T."/>
        </authorList>
    </citation>
    <scope>NUCLEOTIDE SEQUENCE [LARGE SCALE GENOMIC DNA]</scope>
    <source>
        <strain evidence="1">TK-2024</strain>
        <tissue evidence="1">Old leaves</tissue>
    </source>
</reference>
<name>A0ABR2TEH8_9ROSI</name>
<keyword evidence="2" id="KW-1185">Reference proteome</keyword>